<reference evidence="3 4" key="1">
    <citation type="submission" date="2018-06" db="EMBL/GenBank/DDBJ databases">
        <title>Complete Genome Sequence of Desulfobacter hydrogenophilus (DSM3380).</title>
        <authorList>
            <person name="Marietou A."/>
            <person name="Schreiber L."/>
            <person name="Marshall I."/>
            <person name="Jorgensen B."/>
        </authorList>
    </citation>
    <scope>NUCLEOTIDE SEQUENCE [LARGE SCALE GENOMIC DNA]</scope>
    <source>
        <strain evidence="3 4">DSM 3380</strain>
    </source>
</reference>
<accession>A0A328FD05</accession>
<evidence type="ECO:0000256" key="1">
    <source>
        <dbReference type="SAM" id="Phobius"/>
    </source>
</evidence>
<evidence type="ECO:0000313" key="4">
    <source>
        <dbReference type="Proteomes" id="UP000248798"/>
    </source>
</evidence>
<protein>
    <submittedName>
        <fullName evidence="3">Fis family transcriptional regulator</fullName>
    </submittedName>
</protein>
<dbReference type="Proteomes" id="UP000293902">
    <property type="component" value="Chromosome"/>
</dbReference>
<gene>
    <name evidence="3" type="ORF">DO021_16405</name>
    <name evidence="2" type="ORF">EYB58_21275</name>
</gene>
<dbReference type="EMBL" id="CP036313">
    <property type="protein sequence ID" value="QBH15225.1"/>
    <property type="molecule type" value="Genomic_DNA"/>
</dbReference>
<keyword evidence="1" id="KW-0472">Membrane</keyword>
<dbReference type="OrthoDB" id="5514770at2"/>
<reference evidence="2 5" key="2">
    <citation type="submission" date="2019-02" db="EMBL/GenBank/DDBJ databases">
        <title>Complete genome sequence of Desulfobacter hydrogenophilus AcRS1.</title>
        <authorList>
            <person name="Marietou A."/>
            <person name="Lund M.B."/>
            <person name="Marshall I.P.G."/>
            <person name="Schreiber L."/>
            <person name="Jorgensen B."/>
        </authorList>
    </citation>
    <scope>NUCLEOTIDE SEQUENCE [LARGE SCALE GENOMIC DNA]</scope>
    <source>
        <strain evidence="2 5">AcRS1</strain>
    </source>
</reference>
<evidence type="ECO:0000313" key="3">
    <source>
        <dbReference type="EMBL" id="RAM00945.1"/>
    </source>
</evidence>
<dbReference type="PANTHER" id="PTHR35867">
    <property type="entry name" value="PROTEIN RSEC"/>
    <property type="match status" value="1"/>
</dbReference>
<organism evidence="3 4">
    <name type="scientific">Desulfobacter hydrogenophilus</name>
    <dbReference type="NCBI Taxonomy" id="2291"/>
    <lineage>
        <taxon>Bacteria</taxon>
        <taxon>Pseudomonadati</taxon>
        <taxon>Thermodesulfobacteriota</taxon>
        <taxon>Desulfobacteria</taxon>
        <taxon>Desulfobacterales</taxon>
        <taxon>Desulfobacteraceae</taxon>
        <taxon>Desulfobacter</taxon>
    </lineage>
</organism>
<keyword evidence="1" id="KW-1133">Transmembrane helix</keyword>
<dbReference type="EMBL" id="QLNI01000035">
    <property type="protein sequence ID" value="RAM00945.1"/>
    <property type="molecule type" value="Genomic_DNA"/>
</dbReference>
<dbReference type="Pfam" id="PF04246">
    <property type="entry name" value="RseC_MucC"/>
    <property type="match status" value="1"/>
</dbReference>
<dbReference type="Proteomes" id="UP000248798">
    <property type="component" value="Unassembled WGS sequence"/>
</dbReference>
<keyword evidence="5" id="KW-1185">Reference proteome</keyword>
<dbReference type="InterPro" id="IPR007359">
    <property type="entry name" value="SigmaE_reg_RseC_MucC"/>
</dbReference>
<proteinExistence type="predicted"/>
<evidence type="ECO:0000313" key="5">
    <source>
        <dbReference type="Proteomes" id="UP000293902"/>
    </source>
</evidence>
<evidence type="ECO:0000313" key="2">
    <source>
        <dbReference type="EMBL" id="QBH15225.1"/>
    </source>
</evidence>
<name>A0A328FD05_9BACT</name>
<keyword evidence="1" id="KW-0812">Transmembrane</keyword>
<feature type="transmembrane region" description="Helical" evidence="1">
    <location>
        <begin position="104"/>
        <end position="122"/>
    </location>
</feature>
<dbReference type="AlphaFoldDB" id="A0A328FD05"/>
<dbReference type="RefSeq" id="WP_111958634.1">
    <property type="nucleotide sequence ID" value="NZ_CP036313.1"/>
</dbReference>
<dbReference type="PIRSF" id="PIRSF004923">
    <property type="entry name" value="RseC"/>
    <property type="match status" value="1"/>
</dbReference>
<feature type="transmembrane region" description="Helical" evidence="1">
    <location>
        <begin position="70"/>
        <end position="92"/>
    </location>
</feature>
<dbReference type="PANTHER" id="PTHR35867:SF1">
    <property type="entry name" value="PROTEIN RSEC"/>
    <property type="match status" value="1"/>
</dbReference>
<dbReference type="InterPro" id="IPR026268">
    <property type="entry name" value="RseC"/>
</dbReference>
<sequence length="148" mass="16039">MITEDGIVTHATPETAWIKTTRSAACESCSSKDSCGVSHHPSEEMTVILSNTLGVIKGDRVIVGINSAPMLFLSFLLYVFPIILLIIGALIGDALAPVLEMSRSALSMGFGFLLFAVAFFIIRKKQAGMSKKDKYKPFLVRKKSPLSS</sequence>